<feature type="transmembrane region" description="Helical" evidence="2">
    <location>
        <begin position="624"/>
        <end position="643"/>
    </location>
</feature>
<evidence type="ECO:0000256" key="2">
    <source>
        <dbReference type="SAM" id="Phobius"/>
    </source>
</evidence>
<proteinExistence type="predicted"/>
<sequence>MLFIILWVLSPIVLIPMCISSSSKRKKMDRFIGRLYRENRINSVERFSLRTDDEANGNSRYSYGQRNDGAFFRDEARNTYGQKGIQNDVRNVGYVPKPKQDPAAAQNAPVMQENASAVQNVSAVQENTAAQAAVTAAEQAERQPQHHHSGVDLVKHDDAEKNIGTGTVGETASQPAEENPVRERPAEEKPAQEMPAAAVHTMPEQRAVPMSSAEYNNRQPLPDWARPQVVQRPLHTPRPKREKKQYSSAAVLTGIGITFVALAGIIFSRAFWVQMSDWTRVGVLAGQAVLFFAMFGFAHKKLKIEGTAAAVYILGSVFATISYITMGYFGLLGAWFGFEGGGMMLFLAMGALLVTFFSAGAMKVFSKPFCEYAASVSMAVSGTLVLAQFANYFEYNRYAAFSMMTSAAGLLASIVFYGKRSAGGNTSKPVEITYKLVKAVYAVIAAPCLIADLNGRAEGSGWSFFGWGLWLIYTGETLWHAIRKKSEKMLAFHAIFILLGAFSLCLTLDDYHLFALLITVFSATGSWAYICLDKKKALIFRADKVHAVMRVIFAMICLPVLFSHPVDSWVHLATIIIWLVDFAAMASYYRSQYLLIPQCAAVLSLAYELMYKLDHSSVINGDEIASLVILAAGILGTALYRYLERKGKIFVKANAINVIMRVLMGLPAMICLLDDLRRWDGYCWAMCLLLIAELSGYAVLYRRQREIFFRFAFVSAAIFVLIPNNFYAYGMEKAHLYALIMFGISVVCTAVYKALVHYDKALFRAKEFIYSSKAVIGFGCVTLVYGDLISYERFSWVSWVLMSGMAAETLVYAIIKKSPGLLFIHNIFIAFMLFECRALMDDNLVFTLFVTALLAVLTMVYFTLEKKDKLRFTALSSIILMRSIFGLFALSYMIKCFGSWNWECFGLGIIIAMELLYYGIIYRNQKILAFEMIALTYAFWQIGLYANSFSVFALICCLVVASGSLADHFLKKKRFEAGLLIACTRVVYMMFYILMLIVEYPDFSWMSIAVWTILPAEMIFYGIRSKNSLFIHLQSLELPVLFYVLSCIIGDKLGGGYNNTFIFTMFIAAALAVYYIIPAVFTPMADILYTAVLFGLAIQLLHGAALPYGIFAMAVAAVFIAVQAFTENHKQSRFMQVFLPVPEIVTAVMLSGYLERVYGMHCKTLSLGICAAALCAGAFAFGFGNAEEKKYRIMRYALEIGAGVSLLMSYSIRRDLTAALIVTIVSVLLYAVIHSSRSNYHAILPLLAIFMGAKLTARAIWYDPMCEGNAVVLFSIFMTAVFAIVSRTVFAESITKHENGRSQVDMSHFGILLCVLSCFTESMMFSPRARLFIALLELAAFSANCIRRSTDNNINRTAMTCAAGFVGAALIVRPFMRFETASVFTAKVMLLIIVAFGMAVKKIWKDDKKLSSEFSQAVYMAAFLLLIMDGLMNQSLTNSLIVLCTSLVLLIFSFVKKTRRWFLVSAAALLGLTLYITGDFLSAVAWWAYLLLAGVLLITVAAVTEYMRQRAAKNPNEERFFVDWKW</sequence>
<feature type="transmembrane region" description="Helical" evidence="2">
    <location>
        <begin position="344"/>
        <end position="365"/>
    </location>
</feature>
<feature type="transmembrane region" description="Helical" evidence="2">
    <location>
        <begin position="768"/>
        <end position="790"/>
    </location>
</feature>
<feature type="transmembrane region" description="Helical" evidence="2">
    <location>
        <begin position="1137"/>
        <end position="1154"/>
    </location>
</feature>
<organism evidence="3 4">
    <name type="scientific">Ruminococcus albus</name>
    <dbReference type="NCBI Taxonomy" id="1264"/>
    <lineage>
        <taxon>Bacteria</taxon>
        <taxon>Bacillati</taxon>
        <taxon>Bacillota</taxon>
        <taxon>Clostridia</taxon>
        <taxon>Eubacteriales</taxon>
        <taxon>Oscillospiraceae</taxon>
        <taxon>Ruminococcus</taxon>
    </lineage>
</organism>
<evidence type="ECO:0000256" key="1">
    <source>
        <dbReference type="SAM" id="MobiDB-lite"/>
    </source>
</evidence>
<feature type="transmembrane region" description="Helical" evidence="2">
    <location>
        <begin position="514"/>
        <end position="532"/>
    </location>
</feature>
<accession>A0A1H7PRL2</accession>
<feature type="transmembrane region" description="Helical" evidence="2">
    <location>
        <begin position="1166"/>
        <end position="1186"/>
    </location>
</feature>
<feature type="transmembrane region" description="Helical" evidence="2">
    <location>
        <begin position="372"/>
        <end position="392"/>
    </location>
</feature>
<keyword evidence="2" id="KW-0472">Membrane</keyword>
<feature type="transmembrane region" description="Helical" evidence="2">
    <location>
        <begin position="1382"/>
        <end position="1400"/>
    </location>
</feature>
<feature type="transmembrane region" description="Helical" evidence="2">
    <location>
        <begin position="1268"/>
        <end position="1285"/>
    </location>
</feature>
<feature type="transmembrane region" description="Helical" evidence="2">
    <location>
        <begin position="1108"/>
        <end position="1125"/>
    </location>
</feature>
<feature type="transmembrane region" description="Helical" evidence="2">
    <location>
        <begin position="544"/>
        <end position="562"/>
    </location>
</feature>
<feature type="transmembrane region" description="Helical" evidence="2">
    <location>
        <begin position="593"/>
        <end position="612"/>
    </location>
</feature>
<feature type="transmembrane region" description="Helical" evidence="2">
    <location>
        <begin position="439"/>
        <end position="455"/>
    </location>
</feature>
<dbReference type="EMBL" id="FOAT01000024">
    <property type="protein sequence ID" value="SEL38226.1"/>
    <property type="molecule type" value="Genomic_DNA"/>
</dbReference>
<feature type="transmembrane region" description="Helical" evidence="2">
    <location>
        <begin position="1306"/>
        <end position="1323"/>
    </location>
</feature>
<feature type="transmembrane region" description="Helical" evidence="2">
    <location>
        <begin position="822"/>
        <end position="840"/>
    </location>
</feature>
<keyword evidence="2" id="KW-1133">Transmembrane helix</keyword>
<keyword evidence="2" id="KW-0812">Transmembrane</keyword>
<feature type="transmembrane region" description="Helical" evidence="2">
    <location>
        <begin position="951"/>
        <end position="970"/>
    </location>
</feature>
<feature type="transmembrane region" description="Helical" evidence="2">
    <location>
        <begin position="1358"/>
        <end position="1376"/>
    </location>
</feature>
<feature type="transmembrane region" description="Helical" evidence="2">
    <location>
        <begin position="1484"/>
        <end position="1503"/>
    </location>
</feature>
<feature type="region of interest" description="Disordered" evidence="1">
    <location>
        <begin position="215"/>
        <end position="243"/>
    </location>
</feature>
<feature type="transmembrane region" description="Helical" evidence="2">
    <location>
        <begin position="734"/>
        <end position="756"/>
    </location>
</feature>
<feature type="transmembrane region" description="Helical" evidence="2">
    <location>
        <begin position="489"/>
        <end position="508"/>
    </location>
</feature>
<feature type="transmembrane region" description="Helical" evidence="2">
    <location>
        <begin position="1035"/>
        <end position="1054"/>
    </location>
</feature>
<feature type="transmembrane region" description="Helical" evidence="2">
    <location>
        <begin position="6"/>
        <end position="23"/>
    </location>
</feature>
<name>A0A1H7PRL2_RUMAL</name>
<evidence type="ECO:0000313" key="4">
    <source>
        <dbReference type="Proteomes" id="UP000186015"/>
    </source>
</evidence>
<evidence type="ECO:0000313" key="3">
    <source>
        <dbReference type="EMBL" id="SEL38226.1"/>
    </source>
</evidence>
<feature type="transmembrane region" description="Helical" evidence="2">
    <location>
        <begin position="249"/>
        <end position="272"/>
    </location>
</feature>
<feature type="compositionally biased region" description="Basic and acidic residues" evidence="1">
    <location>
        <begin position="179"/>
        <end position="191"/>
    </location>
</feature>
<feature type="transmembrane region" description="Helical" evidence="2">
    <location>
        <begin position="1461"/>
        <end position="1478"/>
    </location>
</feature>
<feature type="transmembrane region" description="Helical" evidence="2">
    <location>
        <begin position="1240"/>
        <end position="1262"/>
    </location>
</feature>
<protein>
    <submittedName>
        <fullName evidence="3">Uncharacterized protein</fullName>
    </submittedName>
</protein>
<feature type="transmembrane region" description="Helical" evidence="2">
    <location>
        <begin position="398"/>
        <end position="418"/>
    </location>
</feature>
<feature type="transmembrane region" description="Helical" evidence="2">
    <location>
        <begin position="568"/>
        <end position="586"/>
    </location>
</feature>
<feature type="transmembrane region" description="Helical" evidence="2">
    <location>
        <begin position="846"/>
        <end position="864"/>
    </location>
</feature>
<gene>
    <name evidence="3" type="ORF">SAMN05216469_1249</name>
</gene>
<feature type="transmembrane region" description="Helical" evidence="2">
    <location>
        <begin position="655"/>
        <end position="673"/>
    </location>
</feature>
<feature type="transmembrane region" description="Helical" evidence="2">
    <location>
        <begin position="1216"/>
        <end position="1233"/>
    </location>
</feature>
<dbReference type="Proteomes" id="UP000186015">
    <property type="component" value="Unassembled WGS sequence"/>
</dbReference>
<feature type="compositionally biased region" description="Basic and acidic residues" evidence="1">
    <location>
        <begin position="139"/>
        <end position="161"/>
    </location>
</feature>
<feature type="transmembrane region" description="Helical" evidence="2">
    <location>
        <begin position="461"/>
        <end position="482"/>
    </location>
</feature>
<feature type="transmembrane region" description="Helical" evidence="2">
    <location>
        <begin position="1060"/>
        <end position="1077"/>
    </location>
</feature>
<feature type="transmembrane region" description="Helical" evidence="2">
    <location>
        <begin position="900"/>
        <end position="920"/>
    </location>
</feature>
<feature type="compositionally biased region" description="Polar residues" evidence="1">
    <location>
        <begin position="164"/>
        <end position="176"/>
    </location>
</feature>
<feature type="transmembrane region" description="Helical" evidence="2">
    <location>
        <begin position="1412"/>
        <end position="1430"/>
    </location>
</feature>
<feature type="transmembrane region" description="Helical" evidence="2">
    <location>
        <begin position="1003"/>
        <end position="1023"/>
    </location>
</feature>
<feature type="region of interest" description="Disordered" evidence="1">
    <location>
        <begin position="132"/>
        <end position="197"/>
    </location>
</feature>
<feature type="transmembrane region" description="Helical" evidence="2">
    <location>
        <begin position="278"/>
        <end position="298"/>
    </location>
</feature>
<feature type="transmembrane region" description="Helical" evidence="2">
    <location>
        <begin position="707"/>
        <end position="728"/>
    </location>
</feature>
<dbReference type="RefSeq" id="WP_074835973.1">
    <property type="nucleotide sequence ID" value="NZ_FOAT01000024.1"/>
</dbReference>
<feature type="transmembrane region" description="Helical" evidence="2">
    <location>
        <begin position="679"/>
        <end position="700"/>
    </location>
</feature>
<feature type="transmembrane region" description="Helical" evidence="2">
    <location>
        <begin position="871"/>
        <end position="894"/>
    </location>
</feature>
<feature type="transmembrane region" description="Helical" evidence="2">
    <location>
        <begin position="796"/>
        <end position="815"/>
    </location>
</feature>
<reference evidence="3 4" key="1">
    <citation type="submission" date="2016-10" db="EMBL/GenBank/DDBJ databases">
        <authorList>
            <person name="de Groot N.N."/>
        </authorList>
    </citation>
    <scope>NUCLEOTIDE SEQUENCE [LARGE SCALE GENOMIC DNA]</scope>
    <source>
        <strain evidence="3 4">KH2T6</strain>
    </source>
</reference>
<dbReference type="OrthoDB" id="1813832at2"/>
<feature type="transmembrane region" description="Helical" evidence="2">
    <location>
        <begin position="977"/>
        <end position="997"/>
    </location>
</feature>
<feature type="transmembrane region" description="Helical" evidence="2">
    <location>
        <begin position="310"/>
        <end position="338"/>
    </location>
</feature>
<feature type="transmembrane region" description="Helical" evidence="2">
    <location>
        <begin position="1436"/>
        <end position="1454"/>
    </location>
</feature>